<dbReference type="EMBL" id="FMYK01000002">
    <property type="protein sequence ID" value="SDB93187.1"/>
    <property type="molecule type" value="Genomic_DNA"/>
</dbReference>
<name>A0A1G6HFS9_9GAMM</name>
<dbReference type="SUPFAM" id="SSF53448">
    <property type="entry name" value="Nucleotide-diphospho-sugar transferases"/>
    <property type="match status" value="1"/>
</dbReference>
<keyword evidence="2" id="KW-1185">Reference proteome</keyword>
<protein>
    <recommendedName>
        <fullName evidence="3">Glycosyltransferase</fullName>
    </recommendedName>
</protein>
<dbReference type="Gene3D" id="3.90.550.10">
    <property type="entry name" value="Spore Coat Polysaccharide Biosynthesis Protein SpsA, Chain A"/>
    <property type="match status" value="1"/>
</dbReference>
<dbReference type="InterPro" id="IPR029044">
    <property type="entry name" value="Nucleotide-diphossugar_trans"/>
</dbReference>
<accession>A0A1G6HFS9</accession>
<evidence type="ECO:0008006" key="3">
    <source>
        <dbReference type="Google" id="ProtNLM"/>
    </source>
</evidence>
<reference evidence="2" key="1">
    <citation type="submission" date="2016-09" db="EMBL/GenBank/DDBJ databases">
        <authorList>
            <person name="Varghese N."/>
            <person name="Submissions S."/>
        </authorList>
    </citation>
    <scope>NUCLEOTIDE SEQUENCE [LARGE SCALE GENOMIC DNA]</scope>
    <source>
        <strain evidence="2">ANC 3699</strain>
    </source>
</reference>
<dbReference type="AlphaFoldDB" id="A0A1G6HFS9"/>
<dbReference type="Proteomes" id="UP000242317">
    <property type="component" value="Unassembled WGS sequence"/>
</dbReference>
<organism evidence="1 2">
    <name type="scientific">Acinetobacter marinus</name>
    <dbReference type="NCBI Taxonomy" id="281375"/>
    <lineage>
        <taxon>Bacteria</taxon>
        <taxon>Pseudomonadati</taxon>
        <taxon>Pseudomonadota</taxon>
        <taxon>Gammaproteobacteria</taxon>
        <taxon>Moraxellales</taxon>
        <taxon>Moraxellaceae</taxon>
        <taxon>Acinetobacter</taxon>
    </lineage>
</organism>
<proteinExistence type="predicted"/>
<gene>
    <name evidence="1" type="ORF">SAMN05421749_102201</name>
</gene>
<evidence type="ECO:0000313" key="2">
    <source>
        <dbReference type="Proteomes" id="UP000242317"/>
    </source>
</evidence>
<sequence>MPNENLPDNDAQNSDTQNIDTRNADVATAQHPSTAYTSEDNIILCMKWGTKYGAEYVNRLYNMVKRHTTLPFKMVCLTDRTEGIDPNVQCFPIPPLDLPEGSPERGWNKLSTFEPDLYGLKGNALFLDLDVVIVDNIDAFFQEKGEFLIIHDWKRPWRVTGNSSVYRFKLGAFPGILPYFREHFDEIREKFRNEQAYLSWFVHKEGKLSYWNDAWCKSYKYHCLRKIPFAYFQPPVKPEGVKIIIFHGEINPPDAINGGGGKWYRYVLPSDWIKEAWQ</sequence>
<evidence type="ECO:0000313" key="1">
    <source>
        <dbReference type="EMBL" id="SDB93187.1"/>
    </source>
</evidence>